<protein>
    <submittedName>
        <fullName evidence="1">Putative secreted protein</fullName>
    </submittedName>
</protein>
<proteinExistence type="predicted"/>
<reference evidence="1" key="1">
    <citation type="submission" date="2019-12" db="EMBL/GenBank/DDBJ databases">
        <title>An insight into the sialome of adult female Ixodes ricinus ticks feeding for 6 days.</title>
        <authorList>
            <person name="Perner J."/>
            <person name="Ribeiro J.M.C."/>
        </authorList>
    </citation>
    <scope>NUCLEOTIDE SEQUENCE</scope>
    <source>
        <strain evidence="1">Semi-engorged</strain>
        <tissue evidence="1">Salivary glands</tissue>
    </source>
</reference>
<name>A0A6B0V1H6_IXORI</name>
<sequence>MILPYFRMCISGIFLFKKYSGATYVYLFALDFKRANCHGVKFLVRFVDENVETSSRLCTYRVRIHIHRLIYAVSSPRTRKRNKRNLCKGATYRKIPSTLPFHNKRPPLNFVTLGEYTEVISSHIVDPRSAHPSVSHDYSQILSGRSLGILRYIPYFPDYTRLKVEFLLYAEKSADHTRICFFWGFHRDKM</sequence>
<organism evidence="1">
    <name type="scientific">Ixodes ricinus</name>
    <name type="common">Common tick</name>
    <name type="synonym">Acarus ricinus</name>
    <dbReference type="NCBI Taxonomy" id="34613"/>
    <lineage>
        <taxon>Eukaryota</taxon>
        <taxon>Metazoa</taxon>
        <taxon>Ecdysozoa</taxon>
        <taxon>Arthropoda</taxon>
        <taxon>Chelicerata</taxon>
        <taxon>Arachnida</taxon>
        <taxon>Acari</taxon>
        <taxon>Parasitiformes</taxon>
        <taxon>Ixodida</taxon>
        <taxon>Ixodoidea</taxon>
        <taxon>Ixodidae</taxon>
        <taxon>Ixodinae</taxon>
        <taxon>Ixodes</taxon>
    </lineage>
</organism>
<evidence type="ECO:0000313" key="1">
    <source>
        <dbReference type="EMBL" id="MXU95625.1"/>
    </source>
</evidence>
<dbReference type="AlphaFoldDB" id="A0A6B0V1H6"/>
<dbReference type="EMBL" id="GIFC01013542">
    <property type="protein sequence ID" value="MXU95625.1"/>
    <property type="molecule type" value="Transcribed_RNA"/>
</dbReference>
<accession>A0A6B0V1H6</accession>